<reference evidence="2 3" key="1">
    <citation type="submission" date="2017-06" db="EMBL/GenBank/DDBJ databases">
        <title>Draft genome sequence of a variant of Elsinoe murrayae.</title>
        <authorList>
            <person name="Cheng Q."/>
        </authorList>
    </citation>
    <scope>NUCLEOTIDE SEQUENCE [LARGE SCALE GENOMIC DNA]</scope>
    <source>
        <strain evidence="2 3">CQ-2017a</strain>
    </source>
</reference>
<evidence type="ECO:0000256" key="1">
    <source>
        <dbReference type="SAM" id="MobiDB-lite"/>
    </source>
</evidence>
<organism evidence="2 3">
    <name type="scientific">Sphaceloma murrayae</name>
    <dbReference type="NCBI Taxonomy" id="2082308"/>
    <lineage>
        <taxon>Eukaryota</taxon>
        <taxon>Fungi</taxon>
        <taxon>Dikarya</taxon>
        <taxon>Ascomycota</taxon>
        <taxon>Pezizomycotina</taxon>
        <taxon>Dothideomycetes</taxon>
        <taxon>Dothideomycetidae</taxon>
        <taxon>Myriangiales</taxon>
        <taxon>Elsinoaceae</taxon>
        <taxon>Sphaceloma</taxon>
    </lineage>
</organism>
<sequence length="314" mass="36812">MAYPCTPAPMAYLRPFQGQPYHNHTHYDNSSHTNHHGHSKRRKDKYFLIRRRRTSHARPSYELVRTSNPNYAIPSVQGQTVLAPPYGPPMQPMPQPALLVQQNYHPQGLSPMSYPGDQHLHTDHWSAPPQSPYPSPPPAATATAAAAAATARSTYSKRPDLHSAREEHCHDNRADRDSGPEHFARAEQSQRTHVNVNLAPLVPSRDSRPRFLRVCDLEDRVWELGRGVEELRVEEGRERLRRERDRDRERERLLGEMQRARERERERERERAERAQRERERDERERAEREYRYGVWDGAGYRHVVPARSWDGRW</sequence>
<dbReference type="OrthoDB" id="10672166at2759"/>
<evidence type="ECO:0000313" key="3">
    <source>
        <dbReference type="Proteomes" id="UP000243797"/>
    </source>
</evidence>
<feature type="compositionally biased region" description="Low complexity" evidence="1">
    <location>
        <begin position="140"/>
        <end position="154"/>
    </location>
</feature>
<feature type="compositionally biased region" description="Basic and acidic residues" evidence="1">
    <location>
        <begin position="157"/>
        <end position="190"/>
    </location>
</feature>
<comment type="caution">
    <text evidence="2">The sequence shown here is derived from an EMBL/GenBank/DDBJ whole genome shotgun (WGS) entry which is preliminary data.</text>
</comment>
<feature type="region of interest" description="Disordered" evidence="1">
    <location>
        <begin position="106"/>
        <end position="203"/>
    </location>
</feature>
<evidence type="ECO:0000313" key="2">
    <source>
        <dbReference type="EMBL" id="PNS21916.1"/>
    </source>
</evidence>
<dbReference type="InParanoid" id="A0A2K1R3Q4"/>
<proteinExistence type="predicted"/>
<feature type="region of interest" description="Disordered" evidence="1">
    <location>
        <begin position="264"/>
        <end position="287"/>
    </location>
</feature>
<keyword evidence="3" id="KW-1185">Reference proteome</keyword>
<dbReference type="AlphaFoldDB" id="A0A2K1R3Q4"/>
<accession>A0A2K1R3Q4</accession>
<protein>
    <submittedName>
        <fullName evidence="2">Uncharacterized protein</fullName>
    </submittedName>
</protein>
<name>A0A2K1R3Q4_9PEZI</name>
<feature type="compositionally biased region" description="Basic residues" evidence="1">
    <location>
        <begin position="33"/>
        <end position="43"/>
    </location>
</feature>
<dbReference type="EMBL" id="NKHZ01000001">
    <property type="protein sequence ID" value="PNS21916.1"/>
    <property type="molecule type" value="Genomic_DNA"/>
</dbReference>
<feature type="region of interest" description="Disordered" evidence="1">
    <location>
        <begin position="21"/>
        <end position="43"/>
    </location>
</feature>
<feature type="compositionally biased region" description="Pro residues" evidence="1">
    <location>
        <begin position="129"/>
        <end position="139"/>
    </location>
</feature>
<dbReference type="Proteomes" id="UP000243797">
    <property type="component" value="Unassembled WGS sequence"/>
</dbReference>
<gene>
    <name evidence="2" type="ORF">CAC42_514</name>
</gene>